<keyword evidence="8" id="KW-1185">Reference proteome</keyword>
<dbReference type="InterPro" id="IPR029063">
    <property type="entry name" value="SAM-dependent_MTases_sf"/>
</dbReference>
<dbReference type="SUPFAM" id="SSF53335">
    <property type="entry name" value="S-adenosyl-L-methionine-dependent methyltransferases"/>
    <property type="match status" value="1"/>
</dbReference>
<evidence type="ECO:0000256" key="2">
    <source>
        <dbReference type="ARBA" id="ARBA00022603"/>
    </source>
</evidence>
<comment type="similarity">
    <text evidence="6">Belongs to the class I-like SAM-binding methyltransferase superfamily. Cation-dependent O-methyltransferase family.</text>
</comment>
<evidence type="ECO:0000256" key="5">
    <source>
        <dbReference type="ARBA" id="ARBA00022939"/>
    </source>
</evidence>
<dbReference type="AlphaFoldDB" id="A0A9W9I0M6"/>
<proteinExistence type="inferred from homology"/>
<comment type="caution">
    <text evidence="7">The sequence shown here is derived from an EMBL/GenBank/DDBJ whole genome shotgun (WGS) entry which is preliminary data.</text>
</comment>
<dbReference type="GO" id="GO:0032259">
    <property type="term" value="P:methylation"/>
    <property type="evidence" value="ECO:0007669"/>
    <property type="project" value="UniProtKB-KW"/>
</dbReference>
<gene>
    <name evidence="7" type="ORF">N7492_006528</name>
</gene>
<evidence type="ECO:0000313" key="8">
    <source>
        <dbReference type="Proteomes" id="UP001146351"/>
    </source>
</evidence>
<dbReference type="GO" id="GO:0008171">
    <property type="term" value="F:O-methyltransferase activity"/>
    <property type="evidence" value="ECO:0007669"/>
    <property type="project" value="InterPro"/>
</dbReference>
<dbReference type="GO" id="GO:0006584">
    <property type="term" value="P:catecholamine metabolic process"/>
    <property type="evidence" value="ECO:0007669"/>
    <property type="project" value="UniProtKB-KW"/>
</dbReference>
<dbReference type="Gene3D" id="3.40.50.150">
    <property type="entry name" value="Vaccinia Virus protein VP39"/>
    <property type="match status" value="1"/>
</dbReference>
<evidence type="ECO:0000256" key="1">
    <source>
        <dbReference type="ARBA" id="ARBA00012880"/>
    </source>
</evidence>
<reference evidence="7" key="2">
    <citation type="journal article" date="2023" name="IMA Fungus">
        <title>Comparative genomic study of the Penicillium genus elucidates a diverse pangenome and 15 lateral gene transfer events.</title>
        <authorList>
            <person name="Petersen C."/>
            <person name="Sorensen T."/>
            <person name="Nielsen M.R."/>
            <person name="Sondergaard T.E."/>
            <person name="Sorensen J.L."/>
            <person name="Fitzpatrick D.A."/>
            <person name="Frisvad J.C."/>
            <person name="Nielsen K.L."/>
        </authorList>
    </citation>
    <scope>NUCLEOTIDE SEQUENCE</scope>
    <source>
        <strain evidence="7">IBT 21917</strain>
    </source>
</reference>
<reference evidence="7" key="1">
    <citation type="submission" date="2022-11" db="EMBL/GenBank/DDBJ databases">
        <authorList>
            <person name="Petersen C."/>
        </authorList>
    </citation>
    <scope>NUCLEOTIDE SEQUENCE</scope>
    <source>
        <strain evidence="7">IBT 21917</strain>
    </source>
</reference>
<dbReference type="EC" id="2.1.1.6" evidence="1"/>
<dbReference type="PANTHER" id="PTHR43836">
    <property type="entry name" value="CATECHOL O-METHYLTRANSFERASE 1-RELATED"/>
    <property type="match status" value="1"/>
</dbReference>
<evidence type="ECO:0000256" key="6">
    <source>
        <dbReference type="ARBA" id="ARBA00023453"/>
    </source>
</evidence>
<accession>A0A9W9I0M6</accession>
<protein>
    <recommendedName>
        <fullName evidence="1">catechol O-methyltransferase</fullName>
        <ecNumber evidence="1">2.1.1.6</ecNumber>
    </recommendedName>
</protein>
<keyword evidence="3" id="KW-0808">Transferase</keyword>
<name>A0A9W9I0M6_9EURO</name>
<sequence>MPKPNSPPSMKFALDGREVDLLHWIYTRPDIKEISGNPAKVLAAIDEYSNAFSVLMNIGSAKGAHITSVIDQHKPSVFLELGVYVGYSAILFGQAVRSNGGKKYIGIEKNPEMAAVANQLVDLAGLRGFVQIIVGPSDEVLRELIRERNEITQVDMLMFDHWQELYRPDVWLLEELGVLVPGVTVLLADNIIMPGAPDYREWMEATPEKKRKLLKSLDVGSLRPNPDVVYETTVPEFNTVFGKVSRSMMFFTCKINKRTGCCGD</sequence>
<dbReference type="Pfam" id="PF13578">
    <property type="entry name" value="Methyltransf_24"/>
    <property type="match status" value="1"/>
</dbReference>
<evidence type="ECO:0000313" key="7">
    <source>
        <dbReference type="EMBL" id="KAJ5161136.1"/>
    </source>
</evidence>
<evidence type="ECO:0000256" key="4">
    <source>
        <dbReference type="ARBA" id="ARBA00022691"/>
    </source>
</evidence>
<dbReference type="InterPro" id="IPR002935">
    <property type="entry name" value="SAM_O-MeTrfase"/>
</dbReference>
<keyword evidence="5" id="KW-0128">Catecholamine metabolism</keyword>
<keyword evidence="2" id="KW-0489">Methyltransferase</keyword>
<dbReference type="PANTHER" id="PTHR43836:SF2">
    <property type="entry name" value="CATECHOL O-METHYLTRANSFERASE 1-RELATED"/>
    <property type="match status" value="1"/>
</dbReference>
<dbReference type="Proteomes" id="UP001146351">
    <property type="component" value="Unassembled WGS sequence"/>
</dbReference>
<dbReference type="CDD" id="cd02440">
    <property type="entry name" value="AdoMet_MTases"/>
    <property type="match status" value="1"/>
</dbReference>
<dbReference type="EMBL" id="JAPQKO010000005">
    <property type="protein sequence ID" value="KAJ5161136.1"/>
    <property type="molecule type" value="Genomic_DNA"/>
</dbReference>
<evidence type="ECO:0000256" key="3">
    <source>
        <dbReference type="ARBA" id="ARBA00022679"/>
    </source>
</evidence>
<organism evidence="7 8">
    <name type="scientific">Penicillium capsulatum</name>
    <dbReference type="NCBI Taxonomy" id="69766"/>
    <lineage>
        <taxon>Eukaryota</taxon>
        <taxon>Fungi</taxon>
        <taxon>Dikarya</taxon>
        <taxon>Ascomycota</taxon>
        <taxon>Pezizomycotina</taxon>
        <taxon>Eurotiomycetes</taxon>
        <taxon>Eurotiomycetidae</taxon>
        <taxon>Eurotiales</taxon>
        <taxon>Aspergillaceae</taxon>
        <taxon>Penicillium</taxon>
    </lineage>
</organism>
<dbReference type="OrthoDB" id="186626at2759"/>
<dbReference type="PROSITE" id="PS51682">
    <property type="entry name" value="SAM_OMT_I"/>
    <property type="match status" value="1"/>
</dbReference>
<keyword evidence="4" id="KW-0949">S-adenosyl-L-methionine</keyword>